<dbReference type="SUPFAM" id="SSF56801">
    <property type="entry name" value="Acetyl-CoA synthetase-like"/>
    <property type="match status" value="1"/>
</dbReference>
<dbReference type="GO" id="GO:0016874">
    <property type="term" value="F:ligase activity"/>
    <property type="evidence" value="ECO:0007669"/>
    <property type="project" value="UniProtKB-KW"/>
</dbReference>
<feature type="compositionally biased region" description="Basic and acidic residues" evidence="1">
    <location>
        <begin position="473"/>
        <end position="488"/>
    </location>
</feature>
<dbReference type="RefSeq" id="WP_344779748.1">
    <property type="nucleotide sequence ID" value="NZ_BAAAZW010000001.1"/>
</dbReference>
<dbReference type="PANTHER" id="PTHR43767">
    <property type="entry name" value="LONG-CHAIN-FATTY-ACID--COA LIGASE"/>
    <property type="match status" value="1"/>
</dbReference>
<dbReference type="PANTHER" id="PTHR43767:SF1">
    <property type="entry name" value="NONRIBOSOMAL PEPTIDE SYNTHASE PES1 (EUROFUNG)-RELATED"/>
    <property type="match status" value="1"/>
</dbReference>
<gene>
    <name evidence="4" type="ORF">GCM10022231_02350</name>
</gene>
<dbReference type="Gene3D" id="3.30.300.30">
    <property type="match status" value="1"/>
</dbReference>
<dbReference type="PROSITE" id="PS00455">
    <property type="entry name" value="AMP_BINDING"/>
    <property type="match status" value="1"/>
</dbReference>
<dbReference type="InterPro" id="IPR025110">
    <property type="entry name" value="AMP-bd_C"/>
</dbReference>
<evidence type="ECO:0000313" key="5">
    <source>
        <dbReference type="Proteomes" id="UP001418444"/>
    </source>
</evidence>
<evidence type="ECO:0000256" key="1">
    <source>
        <dbReference type="SAM" id="MobiDB-lite"/>
    </source>
</evidence>
<dbReference type="InterPro" id="IPR000873">
    <property type="entry name" value="AMP-dep_synth/lig_dom"/>
</dbReference>
<name>A0ABP7NKH9_9ACTN</name>
<accession>A0ABP7NKH9</accession>
<sequence>MTQGTYFAWELASRGDAPCVRDDRLELSYAQFAERVDAVAEQLAGMGVGPGDMVSTVLPNRAELLITLMAAWRLRAVATPVNPGFTDTEAEYQLADSGAKVVVGRAPIGDPARTFLDVDDLATAPTAQWVPPAPPTEADDALLIYTSGSTGRPKGVRLGHDNLHFFGRSAAEHFQYGPDTHALLILPLFHVNAICVSCLTPMMAGGQVSITGQFSVSRFFDDVARLRPTFFSAVPTIYALLVSQNEDIPPGALDSLRFAICGAAPISRELLEKTEQTFGVPIVEGYGLTEATCASACNPVDGVRKLGTVGPALPGQSIRIVDLDGNEVPAGERGEVLISGPAVMRGYLNRPEATAETIVDGWLRTGDVGILDEDGYLRIVDRIKDMIIRGGENIYPKEIETALAANPAVLECAVVGAPDQLLGEVPVAFVVRYPDTDLTADELTVFVQPHLTKVKRPSEIHIVDALPRNPVGKIDKPGLRRRTADERAQPAGAART</sequence>
<dbReference type="InterPro" id="IPR042099">
    <property type="entry name" value="ANL_N_sf"/>
</dbReference>
<feature type="region of interest" description="Disordered" evidence="1">
    <location>
        <begin position="473"/>
        <end position="496"/>
    </location>
</feature>
<dbReference type="InterPro" id="IPR020845">
    <property type="entry name" value="AMP-binding_CS"/>
</dbReference>
<dbReference type="Proteomes" id="UP001418444">
    <property type="component" value="Unassembled WGS sequence"/>
</dbReference>
<proteinExistence type="predicted"/>
<dbReference type="EMBL" id="BAAAZW010000001">
    <property type="protein sequence ID" value="GAA3948607.1"/>
    <property type="molecule type" value="Genomic_DNA"/>
</dbReference>
<reference evidence="5" key="1">
    <citation type="journal article" date="2019" name="Int. J. Syst. Evol. Microbiol.">
        <title>The Global Catalogue of Microorganisms (GCM) 10K type strain sequencing project: providing services to taxonomists for standard genome sequencing and annotation.</title>
        <authorList>
            <consortium name="The Broad Institute Genomics Platform"/>
            <consortium name="The Broad Institute Genome Sequencing Center for Infectious Disease"/>
            <person name="Wu L."/>
            <person name="Ma J."/>
        </authorList>
    </citation>
    <scope>NUCLEOTIDE SEQUENCE [LARGE SCALE GENOMIC DNA]</scope>
    <source>
        <strain evidence="5">JCM 16923</strain>
    </source>
</reference>
<feature type="domain" description="AMP-binding enzyme C-terminal" evidence="3">
    <location>
        <begin position="398"/>
        <end position="473"/>
    </location>
</feature>
<evidence type="ECO:0000259" key="2">
    <source>
        <dbReference type="Pfam" id="PF00501"/>
    </source>
</evidence>
<feature type="domain" description="AMP-dependent synthetase/ligase" evidence="2">
    <location>
        <begin position="9"/>
        <end position="348"/>
    </location>
</feature>
<dbReference type="Gene3D" id="3.40.50.12780">
    <property type="entry name" value="N-terminal domain of ligase-like"/>
    <property type="match status" value="1"/>
</dbReference>
<keyword evidence="5" id="KW-1185">Reference proteome</keyword>
<dbReference type="InterPro" id="IPR045851">
    <property type="entry name" value="AMP-bd_C_sf"/>
</dbReference>
<protein>
    <submittedName>
        <fullName evidence="4">Long-chain fatty acid--CoA ligase</fullName>
    </submittedName>
</protein>
<organism evidence="4 5">
    <name type="scientific">Gordonia caeni</name>
    <dbReference type="NCBI Taxonomy" id="1007097"/>
    <lineage>
        <taxon>Bacteria</taxon>
        <taxon>Bacillati</taxon>
        <taxon>Actinomycetota</taxon>
        <taxon>Actinomycetes</taxon>
        <taxon>Mycobacteriales</taxon>
        <taxon>Gordoniaceae</taxon>
        <taxon>Gordonia</taxon>
    </lineage>
</organism>
<evidence type="ECO:0000313" key="4">
    <source>
        <dbReference type="EMBL" id="GAA3948607.1"/>
    </source>
</evidence>
<keyword evidence="4" id="KW-0436">Ligase</keyword>
<dbReference type="InterPro" id="IPR050237">
    <property type="entry name" value="ATP-dep_AMP-bd_enzyme"/>
</dbReference>
<evidence type="ECO:0000259" key="3">
    <source>
        <dbReference type="Pfam" id="PF13193"/>
    </source>
</evidence>
<dbReference type="Pfam" id="PF00501">
    <property type="entry name" value="AMP-binding"/>
    <property type="match status" value="1"/>
</dbReference>
<dbReference type="Pfam" id="PF13193">
    <property type="entry name" value="AMP-binding_C"/>
    <property type="match status" value="1"/>
</dbReference>
<comment type="caution">
    <text evidence="4">The sequence shown here is derived from an EMBL/GenBank/DDBJ whole genome shotgun (WGS) entry which is preliminary data.</text>
</comment>